<organism evidence="5 6">
    <name type="scientific">Dipteronia sinensis</name>
    <dbReference type="NCBI Taxonomy" id="43782"/>
    <lineage>
        <taxon>Eukaryota</taxon>
        <taxon>Viridiplantae</taxon>
        <taxon>Streptophyta</taxon>
        <taxon>Embryophyta</taxon>
        <taxon>Tracheophyta</taxon>
        <taxon>Spermatophyta</taxon>
        <taxon>Magnoliopsida</taxon>
        <taxon>eudicotyledons</taxon>
        <taxon>Gunneridae</taxon>
        <taxon>Pentapetalae</taxon>
        <taxon>rosids</taxon>
        <taxon>malvids</taxon>
        <taxon>Sapindales</taxon>
        <taxon>Sapindaceae</taxon>
        <taxon>Hippocastanoideae</taxon>
        <taxon>Acereae</taxon>
        <taxon>Dipteronia</taxon>
    </lineage>
</organism>
<dbReference type="InterPro" id="IPR001661">
    <property type="entry name" value="Glyco_hydro_37"/>
</dbReference>
<dbReference type="PANTHER" id="PTHR23403">
    <property type="entry name" value="TREHALASE"/>
    <property type="match status" value="1"/>
</dbReference>
<protein>
    <recommendedName>
        <fullName evidence="2">alpha,alpha-trehalase</fullName>
        <ecNumber evidence="2">3.2.1.28</ecNumber>
    </recommendedName>
    <alternativeName>
        <fullName evidence="3">Alpha,alpha-trehalase</fullName>
    </alternativeName>
    <alternativeName>
        <fullName evidence="4">Alpha,alpha-trehalose glucohydrolase</fullName>
    </alternativeName>
</protein>
<dbReference type="SUPFAM" id="SSF48208">
    <property type="entry name" value="Six-hairpin glycosidases"/>
    <property type="match status" value="1"/>
</dbReference>
<dbReference type="AlphaFoldDB" id="A0AAE0EHB9"/>
<proteinExistence type="inferred from homology"/>
<accession>A0AAE0EHB9</accession>
<comment type="similarity">
    <text evidence="1">Belongs to the glycosyl hydrolase 37 family.</text>
</comment>
<keyword evidence="6" id="KW-1185">Reference proteome</keyword>
<evidence type="ECO:0000256" key="1">
    <source>
        <dbReference type="ARBA" id="ARBA00005615"/>
    </source>
</evidence>
<evidence type="ECO:0000256" key="2">
    <source>
        <dbReference type="ARBA" id="ARBA00012757"/>
    </source>
</evidence>
<sequence>MDEEISDFTTLSTTSILPVDLNMELDIAFLAKVVEDNATPESFLEASRARNQAINSVFWNEEKGNGLITGSIMELLESHTWEAWNQNHNVYALNYAPLWIDLFNSETSLVEKVRQSLQSSGLVCAAGIATSTINSGEQRDFPDGLLRFGKIRITRSKINGTRHCSEMDQNQLCRVQGNLGDARKIRHREVWSFWRWW</sequence>
<evidence type="ECO:0000313" key="5">
    <source>
        <dbReference type="EMBL" id="KAK3228084.1"/>
    </source>
</evidence>
<dbReference type="GO" id="GO:0004555">
    <property type="term" value="F:alpha,alpha-trehalase activity"/>
    <property type="evidence" value="ECO:0007669"/>
    <property type="project" value="UniProtKB-EC"/>
</dbReference>
<evidence type="ECO:0000256" key="3">
    <source>
        <dbReference type="ARBA" id="ARBA00030473"/>
    </source>
</evidence>
<dbReference type="InterPro" id="IPR008928">
    <property type="entry name" value="6-hairpin_glycosidase_sf"/>
</dbReference>
<dbReference type="GO" id="GO:0005993">
    <property type="term" value="P:trehalose catabolic process"/>
    <property type="evidence" value="ECO:0007669"/>
    <property type="project" value="TreeGrafter"/>
</dbReference>
<dbReference type="Proteomes" id="UP001281410">
    <property type="component" value="Unassembled WGS sequence"/>
</dbReference>
<gene>
    <name evidence="5" type="ORF">Dsin_007946</name>
</gene>
<dbReference type="Pfam" id="PF01204">
    <property type="entry name" value="Trehalase"/>
    <property type="match status" value="1"/>
</dbReference>
<dbReference type="PANTHER" id="PTHR23403:SF1">
    <property type="entry name" value="TREHALASE"/>
    <property type="match status" value="1"/>
</dbReference>
<evidence type="ECO:0000256" key="4">
    <source>
        <dbReference type="ARBA" id="ARBA00031637"/>
    </source>
</evidence>
<name>A0AAE0EHB9_9ROSI</name>
<dbReference type="InterPro" id="IPR012341">
    <property type="entry name" value="6hp_glycosidase-like_sf"/>
</dbReference>
<comment type="caution">
    <text evidence="5">The sequence shown here is derived from an EMBL/GenBank/DDBJ whole genome shotgun (WGS) entry which is preliminary data.</text>
</comment>
<reference evidence="5" key="1">
    <citation type="journal article" date="2023" name="Plant J.">
        <title>Genome sequences and population genomics provide insights into the demographic history, inbreeding, and mutation load of two 'living fossil' tree species of Dipteronia.</title>
        <authorList>
            <person name="Feng Y."/>
            <person name="Comes H.P."/>
            <person name="Chen J."/>
            <person name="Zhu S."/>
            <person name="Lu R."/>
            <person name="Zhang X."/>
            <person name="Li P."/>
            <person name="Qiu J."/>
            <person name="Olsen K.M."/>
            <person name="Qiu Y."/>
        </authorList>
    </citation>
    <scope>NUCLEOTIDE SEQUENCE</scope>
    <source>
        <strain evidence="5">NBL</strain>
    </source>
</reference>
<dbReference type="EMBL" id="JANJYJ010000002">
    <property type="protein sequence ID" value="KAK3228084.1"/>
    <property type="molecule type" value="Genomic_DNA"/>
</dbReference>
<dbReference type="EC" id="3.2.1.28" evidence="2"/>
<dbReference type="Gene3D" id="1.50.10.10">
    <property type="match status" value="1"/>
</dbReference>
<evidence type="ECO:0000313" key="6">
    <source>
        <dbReference type="Proteomes" id="UP001281410"/>
    </source>
</evidence>